<comment type="caution">
    <text evidence="2">The sequence shown here is derived from an EMBL/GenBank/DDBJ whole genome shotgun (WGS) entry which is preliminary data.</text>
</comment>
<keyword evidence="3" id="KW-1185">Reference proteome</keyword>
<evidence type="ECO:0000313" key="3">
    <source>
        <dbReference type="Proteomes" id="UP001066276"/>
    </source>
</evidence>
<dbReference type="EMBL" id="JANPWB010000007">
    <property type="protein sequence ID" value="KAJ1171012.1"/>
    <property type="molecule type" value="Genomic_DNA"/>
</dbReference>
<organism evidence="2 3">
    <name type="scientific">Pleurodeles waltl</name>
    <name type="common">Iberian ribbed newt</name>
    <dbReference type="NCBI Taxonomy" id="8319"/>
    <lineage>
        <taxon>Eukaryota</taxon>
        <taxon>Metazoa</taxon>
        <taxon>Chordata</taxon>
        <taxon>Craniata</taxon>
        <taxon>Vertebrata</taxon>
        <taxon>Euteleostomi</taxon>
        <taxon>Amphibia</taxon>
        <taxon>Batrachia</taxon>
        <taxon>Caudata</taxon>
        <taxon>Salamandroidea</taxon>
        <taxon>Salamandridae</taxon>
        <taxon>Pleurodelinae</taxon>
        <taxon>Pleurodeles</taxon>
    </lineage>
</organism>
<accession>A0AAV7T3P2</accession>
<reference evidence="2" key="1">
    <citation type="journal article" date="2022" name="bioRxiv">
        <title>Sequencing and chromosome-scale assembly of the giantPleurodeles waltlgenome.</title>
        <authorList>
            <person name="Brown T."/>
            <person name="Elewa A."/>
            <person name="Iarovenko S."/>
            <person name="Subramanian E."/>
            <person name="Araus A.J."/>
            <person name="Petzold A."/>
            <person name="Susuki M."/>
            <person name="Suzuki K.-i.T."/>
            <person name="Hayashi T."/>
            <person name="Toyoda A."/>
            <person name="Oliveira C."/>
            <person name="Osipova E."/>
            <person name="Leigh N.D."/>
            <person name="Simon A."/>
            <person name="Yun M.H."/>
        </authorList>
    </citation>
    <scope>NUCLEOTIDE SEQUENCE</scope>
    <source>
        <strain evidence="2">20211129_DDA</strain>
        <tissue evidence="2">Liver</tissue>
    </source>
</reference>
<evidence type="ECO:0000313" key="2">
    <source>
        <dbReference type="EMBL" id="KAJ1171012.1"/>
    </source>
</evidence>
<dbReference type="AlphaFoldDB" id="A0AAV7T3P2"/>
<protein>
    <submittedName>
        <fullName evidence="2">Uncharacterized protein</fullName>
    </submittedName>
</protein>
<proteinExistence type="predicted"/>
<name>A0AAV7T3P2_PLEWA</name>
<feature type="region of interest" description="Disordered" evidence="1">
    <location>
        <begin position="1"/>
        <end position="50"/>
    </location>
</feature>
<feature type="compositionally biased region" description="Basic and acidic residues" evidence="1">
    <location>
        <begin position="1"/>
        <end position="40"/>
    </location>
</feature>
<sequence length="79" mass="8743">MRTKAHIEGAARQLELELPREQSDREAGSAETAPRLKETQGGRGGGMRWKQLTGEKRGTKLWVSEIKAAIEQKSIGARN</sequence>
<gene>
    <name evidence="2" type="ORF">NDU88_002883</name>
</gene>
<dbReference type="Proteomes" id="UP001066276">
    <property type="component" value="Chromosome 4_1"/>
</dbReference>
<evidence type="ECO:0000256" key="1">
    <source>
        <dbReference type="SAM" id="MobiDB-lite"/>
    </source>
</evidence>